<gene>
    <name evidence="1" type="ORF">EMEDMD4_530101</name>
</gene>
<name>A0A508X298_9HYPH</name>
<dbReference type="Proteomes" id="UP000507954">
    <property type="component" value="Unassembled WGS sequence"/>
</dbReference>
<organism evidence="1">
    <name type="scientific">Sinorhizobium medicae</name>
    <dbReference type="NCBI Taxonomy" id="110321"/>
    <lineage>
        <taxon>Bacteria</taxon>
        <taxon>Pseudomonadati</taxon>
        <taxon>Pseudomonadota</taxon>
        <taxon>Alphaproteobacteria</taxon>
        <taxon>Hyphomicrobiales</taxon>
        <taxon>Rhizobiaceae</taxon>
        <taxon>Sinorhizobium/Ensifer group</taxon>
        <taxon>Sinorhizobium</taxon>
    </lineage>
</organism>
<reference evidence="1" key="1">
    <citation type="submission" date="2019-06" db="EMBL/GenBank/DDBJ databases">
        <authorList>
            <person name="Le Quere A."/>
            <person name="Colella S."/>
        </authorList>
    </citation>
    <scope>NUCLEOTIDE SEQUENCE</scope>
    <source>
        <strain evidence="1">EmedicaeMD41</strain>
    </source>
</reference>
<accession>A0A508X298</accession>
<evidence type="ECO:0000313" key="1">
    <source>
        <dbReference type="EMBL" id="VTZ63894.1"/>
    </source>
</evidence>
<proteinExistence type="predicted"/>
<sequence length="97" mass="10380">MQHYAGFRSAFPLRYRLTKSSSRVRTSNWSCKPLSQREAVVAAGAEAAAETAAGEEAATAGEMVAEMVVAAETETAGAAARAEIRIPAVRAEKRLRR</sequence>
<dbReference type="EMBL" id="CABFNB010000121">
    <property type="protein sequence ID" value="VTZ63894.1"/>
    <property type="molecule type" value="Genomic_DNA"/>
</dbReference>
<protein>
    <submittedName>
        <fullName evidence="1">Uncharacterized protein</fullName>
    </submittedName>
</protein>
<dbReference type="AlphaFoldDB" id="A0A508X298"/>